<dbReference type="InterPro" id="IPR038717">
    <property type="entry name" value="Tc1-like_DDE_dom"/>
</dbReference>
<dbReference type="Gene3D" id="3.30.420.10">
    <property type="entry name" value="Ribonuclease H-like superfamily/Ribonuclease H"/>
    <property type="match status" value="1"/>
</dbReference>
<gene>
    <name evidence="3" type="ORF">DY245_42365</name>
</gene>
<evidence type="ECO:0000313" key="3">
    <source>
        <dbReference type="EMBL" id="REK84627.1"/>
    </source>
</evidence>
<feature type="compositionally biased region" description="Basic residues" evidence="1">
    <location>
        <begin position="157"/>
        <end position="170"/>
    </location>
</feature>
<dbReference type="OrthoDB" id="9813816at2"/>
<dbReference type="Pfam" id="PF13358">
    <property type="entry name" value="DDE_3"/>
    <property type="match status" value="1"/>
</dbReference>
<feature type="domain" description="Tc1-like transposase DDE" evidence="2">
    <location>
        <begin position="3"/>
        <end position="152"/>
    </location>
</feature>
<evidence type="ECO:0000259" key="2">
    <source>
        <dbReference type="Pfam" id="PF13358"/>
    </source>
</evidence>
<dbReference type="Proteomes" id="UP000262477">
    <property type="component" value="Unassembled WGS sequence"/>
</dbReference>
<keyword evidence="4" id="KW-1185">Reference proteome</keyword>
<feature type="compositionally biased region" description="Basic residues" evidence="1">
    <location>
        <begin position="200"/>
        <end position="213"/>
    </location>
</feature>
<dbReference type="AlphaFoldDB" id="A0A371PQ40"/>
<dbReference type="InterPro" id="IPR036397">
    <property type="entry name" value="RNaseH_sf"/>
</dbReference>
<organism evidence="3 4">
    <name type="scientific">Streptomyces inhibens</name>
    <dbReference type="NCBI Taxonomy" id="2293571"/>
    <lineage>
        <taxon>Bacteria</taxon>
        <taxon>Bacillati</taxon>
        <taxon>Actinomycetota</taxon>
        <taxon>Actinomycetes</taxon>
        <taxon>Kitasatosporales</taxon>
        <taxon>Streptomycetaceae</taxon>
        <taxon>Streptomyces</taxon>
    </lineage>
</organism>
<evidence type="ECO:0000256" key="1">
    <source>
        <dbReference type="SAM" id="MobiDB-lite"/>
    </source>
</evidence>
<evidence type="ECO:0000313" key="4">
    <source>
        <dbReference type="Proteomes" id="UP000262477"/>
    </source>
</evidence>
<comment type="caution">
    <text evidence="3">The sequence shown here is derived from an EMBL/GenBank/DDBJ whole genome shotgun (WGS) entry which is preliminary data.</text>
</comment>
<dbReference type="GO" id="GO:0003676">
    <property type="term" value="F:nucleic acid binding"/>
    <property type="evidence" value="ECO:0007669"/>
    <property type="project" value="InterPro"/>
</dbReference>
<sequence>MRDLYFLDESGFAPTMPTGYTWSRAGQRAVVPCEDKKGRRVHVLGALAVGQHADLVRERTCGKIDAALLLEFVCTRPARLPGGAAALDKPPTGFTRVRPCTVVLDNASAHVARVFKGRREELATIGVELFCLPPRSPELNDIERVWRTAKYEDYPRARPHHRRSGRHHSRPSPQPSTRTHQRINSKLHQSRSALAPEPSRRRRPPRRTQPRTW</sequence>
<protein>
    <recommendedName>
        <fullName evidence="2">Tc1-like transposase DDE domain-containing protein</fullName>
    </recommendedName>
</protein>
<dbReference type="EMBL" id="QUAC01000480">
    <property type="protein sequence ID" value="REK84627.1"/>
    <property type="molecule type" value="Genomic_DNA"/>
</dbReference>
<proteinExistence type="predicted"/>
<name>A0A371PQ40_STRIH</name>
<accession>A0A371PQ40</accession>
<reference evidence="3 4" key="1">
    <citation type="submission" date="2018-08" db="EMBL/GenBank/DDBJ databases">
        <title>Streptomyces NEAU-D10 sp. nov., a novel Actinomycete isolated from soil.</title>
        <authorList>
            <person name="Jin L."/>
        </authorList>
    </citation>
    <scope>NUCLEOTIDE SEQUENCE [LARGE SCALE GENOMIC DNA]</scope>
    <source>
        <strain evidence="3 4">NEAU-D10</strain>
    </source>
</reference>
<feature type="compositionally biased region" description="Basic residues" evidence="1">
    <location>
        <begin position="179"/>
        <end position="189"/>
    </location>
</feature>
<feature type="region of interest" description="Disordered" evidence="1">
    <location>
        <begin position="155"/>
        <end position="213"/>
    </location>
</feature>